<feature type="region of interest" description="Disordered" evidence="1">
    <location>
        <begin position="82"/>
        <end position="103"/>
    </location>
</feature>
<evidence type="ECO:0000256" key="1">
    <source>
        <dbReference type="SAM" id="MobiDB-lite"/>
    </source>
</evidence>
<proteinExistence type="predicted"/>
<dbReference type="AlphaFoldDB" id="A0AAU7WMF1"/>
<sequence>MTTSTHQRFQIRACRKFALEQNQRLFRQAQALDSQAYGLLDQEHLEIDTFERYRLLRNKAQAKYQEAVEHLRLINREFVDPQSPQDHSTFADTAQPLLRLSGR</sequence>
<feature type="compositionally biased region" description="Polar residues" evidence="1">
    <location>
        <begin position="82"/>
        <end position="92"/>
    </location>
</feature>
<evidence type="ECO:0000313" key="2">
    <source>
        <dbReference type="EMBL" id="XBY21741.1"/>
    </source>
</evidence>
<gene>
    <name evidence="2" type="ORF">ABCR88_19730</name>
</gene>
<organism evidence="2">
    <name type="scientific">Pseudomonas sp. W17</name>
    <dbReference type="NCBI Taxonomy" id="3144407"/>
    <lineage>
        <taxon>Bacteria</taxon>
        <taxon>Pseudomonadati</taxon>
        <taxon>Pseudomonadota</taxon>
        <taxon>Gammaproteobacteria</taxon>
        <taxon>Pseudomonadales</taxon>
        <taxon>Pseudomonadaceae</taxon>
        <taxon>Pseudomonas</taxon>
    </lineage>
</organism>
<dbReference type="RefSeq" id="WP_070100302.1">
    <property type="nucleotide sequence ID" value="NZ_CP158490.1"/>
</dbReference>
<accession>A0AAU7WMF1</accession>
<dbReference type="EMBL" id="CP158490">
    <property type="protein sequence ID" value="XBY21741.1"/>
    <property type="molecule type" value="Genomic_DNA"/>
</dbReference>
<reference evidence="2" key="1">
    <citation type="submission" date="2024-06" db="EMBL/GenBank/DDBJ databases">
        <authorList>
            <person name="Wu L."/>
        </authorList>
    </citation>
    <scope>NUCLEOTIDE SEQUENCE</scope>
    <source>
        <strain evidence="2">W17</strain>
    </source>
</reference>
<name>A0AAU7WMF1_9PSED</name>
<protein>
    <submittedName>
        <fullName evidence="2">Uncharacterized protein</fullName>
    </submittedName>
</protein>